<sequence length="469" mass="52886">MGKLLGTYLFPHPPIIVEEIGRGGEKGAENTIVGVKKLAKDIKSKKPTTIIIITPHGPVFSDALSISCEEILMGSFKNFGRKDLKFKFRNNRDIVNKIVRNAGKEGIAIAPIDKEFALDYNIETEIDHGTLVPLYFVNKEYEDYKLVHITYGLISPLELYRFGTILQEIVLDSKEEVVFIASGDLSHRLSNKGPYSYSPDGEVFDKKIVKYLRNNDFESIASFDINLGESAGECGLRSLMIMAGFLDGFDVETQVYSYEGPFGVGYCTAKVDIKGRDDNKKSYDKLEEKERNRLKSIRENEDEYVSLARKSLEYYIKNKKQMKIPNNLGKDLTDKRAGVFVSIKKDGKLRGCIGTIDPVQSSVAEEIIKNAISAGTRDPRFPVVYEEELKDLVYSVDILKEAEEVDSIDQLDVEKYGVIVSKGFRRGLLLPNLEGITSPEEQVKIALQKAGINEKEDYTIERFEVERHS</sequence>
<dbReference type="InterPro" id="IPR002733">
    <property type="entry name" value="AMMECR1_domain"/>
</dbReference>
<organism evidence="3 4">
    <name type="scientific">Anaerosalibacter bizertensis</name>
    <dbReference type="NCBI Taxonomy" id="932217"/>
    <lineage>
        <taxon>Bacteria</taxon>
        <taxon>Bacillati</taxon>
        <taxon>Bacillota</taxon>
        <taxon>Tissierellia</taxon>
        <taxon>Tissierellales</taxon>
        <taxon>Sporanaerobacteraceae</taxon>
        <taxon>Anaerosalibacter</taxon>
    </lineage>
</organism>
<dbReference type="Gene3D" id="3.40.830.10">
    <property type="entry name" value="LigB-like"/>
    <property type="match status" value="1"/>
</dbReference>
<dbReference type="SUPFAM" id="SSF53213">
    <property type="entry name" value="LigB-like"/>
    <property type="match status" value="1"/>
</dbReference>
<keyword evidence="5" id="KW-1185">Reference proteome</keyword>
<dbReference type="InterPro" id="IPR023473">
    <property type="entry name" value="AMMECR1"/>
</dbReference>
<dbReference type="Gene3D" id="3.30.1490.150">
    <property type="entry name" value="Hypothetical protein ph0010, domain 2"/>
    <property type="match status" value="1"/>
</dbReference>
<dbReference type="Proteomes" id="UP000462760">
    <property type="component" value="Unassembled WGS sequence"/>
</dbReference>
<reference evidence="2" key="2">
    <citation type="submission" date="2022-01" db="EMBL/GenBank/DDBJ databases">
        <title>Collection of gut derived symbiotic bacterial strains cultured from healthy donors.</title>
        <authorList>
            <person name="Lin H."/>
            <person name="Kohout C."/>
            <person name="Waligurski E."/>
            <person name="Pamer E.G."/>
        </authorList>
    </citation>
    <scope>NUCLEOTIDE SEQUENCE</scope>
    <source>
        <strain evidence="2">MSK.14.39</strain>
    </source>
</reference>
<dbReference type="InterPro" id="IPR027485">
    <property type="entry name" value="AMMECR1_N"/>
</dbReference>
<dbReference type="GO" id="GO:0016702">
    <property type="term" value="F:oxidoreductase activity, acting on single donors with incorporation of molecular oxygen, incorporation of two atoms of oxygen"/>
    <property type="evidence" value="ECO:0007669"/>
    <property type="project" value="UniProtKB-ARBA"/>
</dbReference>
<protein>
    <submittedName>
        <fullName evidence="3">AmmeMemoRadiSam system protein A</fullName>
    </submittedName>
</protein>
<dbReference type="Pfam" id="PF01871">
    <property type="entry name" value="AMMECR1"/>
    <property type="match status" value="1"/>
</dbReference>
<dbReference type="AlphaFoldDB" id="A0A844FHP8"/>
<dbReference type="InterPro" id="IPR027623">
    <property type="entry name" value="AmmeMemoSam_A"/>
</dbReference>
<evidence type="ECO:0000313" key="4">
    <source>
        <dbReference type="Proteomes" id="UP000462760"/>
    </source>
</evidence>
<dbReference type="PROSITE" id="PS51112">
    <property type="entry name" value="AMMECR1"/>
    <property type="match status" value="1"/>
</dbReference>
<dbReference type="NCBIfam" id="TIGR00296">
    <property type="entry name" value="TIGR00296 family protein"/>
    <property type="match status" value="1"/>
</dbReference>
<name>A0A844FHP8_9FIRM</name>
<dbReference type="Pfam" id="PF02900">
    <property type="entry name" value="LigB"/>
    <property type="match status" value="1"/>
</dbReference>
<dbReference type="Proteomes" id="UP001108123">
    <property type="component" value="Unassembled WGS sequence"/>
</dbReference>
<comment type="caution">
    <text evidence="3">The sequence shown here is derived from an EMBL/GenBank/DDBJ whole genome shotgun (WGS) entry which is preliminary data.</text>
</comment>
<dbReference type="PANTHER" id="PTHR13016">
    <property type="entry name" value="AMMECR1 HOMOLOG"/>
    <property type="match status" value="1"/>
</dbReference>
<dbReference type="NCBIfam" id="TIGR04335">
    <property type="entry name" value="AmmeMemoSam_A"/>
    <property type="match status" value="1"/>
</dbReference>
<dbReference type="OrthoDB" id="159752at2"/>
<evidence type="ECO:0000313" key="3">
    <source>
        <dbReference type="EMBL" id="MSS43519.1"/>
    </source>
</evidence>
<feature type="domain" description="AMMECR1" evidence="1">
    <location>
        <begin position="299"/>
        <end position="469"/>
    </location>
</feature>
<accession>A0A844FHP8</accession>
<reference evidence="3 4" key="1">
    <citation type="submission" date="2019-08" db="EMBL/GenBank/DDBJ databases">
        <title>In-depth cultivation of the pig gut microbiome towards novel bacterial diversity and tailored functional studies.</title>
        <authorList>
            <person name="Wylensek D."/>
            <person name="Hitch T.C.A."/>
            <person name="Clavel T."/>
        </authorList>
    </citation>
    <scope>NUCLEOTIDE SEQUENCE [LARGE SCALE GENOMIC DNA]</scope>
    <source>
        <strain evidence="3 4">Med78-601-WT-4W-RMD-3</strain>
    </source>
</reference>
<evidence type="ECO:0000259" key="1">
    <source>
        <dbReference type="PROSITE" id="PS51112"/>
    </source>
</evidence>
<dbReference type="InterPro" id="IPR004183">
    <property type="entry name" value="Xdiol_dOase_suB"/>
</dbReference>
<dbReference type="PANTHER" id="PTHR13016:SF0">
    <property type="entry name" value="AMME SYNDROME CANDIDATE GENE 1 PROTEIN"/>
    <property type="match status" value="1"/>
</dbReference>
<dbReference type="InterPro" id="IPR036071">
    <property type="entry name" value="AMMECR1_dom_sf"/>
</dbReference>
<dbReference type="RefSeq" id="WP_154484200.1">
    <property type="nucleotide sequence ID" value="NZ_JAHLOA010000013.1"/>
</dbReference>
<gene>
    <name evidence="3" type="primary">amrA</name>
    <name evidence="3" type="ORF">FYJ27_07240</name>
    <name evidence="2" type="ORF">L0P62_07535</name>
</gene>
<proteinExistence type="predicted"/>
<evidence type="ECO:0000313" key="2">
    <source>
        <dbReference type="EMBL" id="MCG4565295.1"/>
    </source>
</evidence>
<dbReference type="GO" id="GO:0008198">
    <property type="term" value="F:ferrous iron binding"/>
    <property type="evidence" value="ECO:0007669"/>
    <property type="project" value="InterPro"/>
</dbReference>
<dbReference type="SUPFAM" id="SSF143447">
    <property type="entry name" value="AMMECR1-like"/>
    <property type="match status" value="1"/>
</dbReference>
<dbReference type="CDD" id="cd07951">
    <property type="entry name" value="ED_3B_N_AMMECR1"/>
    <property type="match status" value="1"/>
</dbReference>
<dbReference type="EMBL" id="JAKNID010000026">
    <property type="protein sequence ID" value="MCG4565295.1"/>
    <property type="molecule type" value="Genomic_DNA"/>
</dbReference>
<dbReference type="EMBL" id="VULR01000008">
    <property type="protein sequence ID" value="MSS43519.1"/>
    <property type="molecule type" value="Genomic_DNA"/>
</dbReference>
<evidence type="ECO:0000313" key="5">
    <source>
        <dbReference type="Proteomes" id="UP001108123"/>
    </source>
</evidence>
<dbReference type="Gene3D" id="3.30.700.20">
    <property type="entry name" value="Hypothetical protein ph0010, domain 1"/>
    <property type="match status" value="1"/>
</dbReference>